<name>A0A371FVQ2_MUCPR</name>
<evidence type="ECO:0000313" key="1">
    <source>
        <dbReference type="EMBL" id="RDX82396.1"/>
    </source>
</evidence>
<protein>
    <submittedName>
        <fullName evidence="1">Uncharacterized protein</fullName>
    </submittedName>
</protein>
<organism evidence="1 2">
    <name type="scientific">Mucuna pruriens</name>
    <name type="common">Velvet bean</name>
    <name type="synonym">Dolichos pruriens</name>
    <dbReference type="NCBI Taxonomy" id="157652"/>
    <lineage>
        <taxon>Eukaryota</taxon>
        <taxon>Viridiplantae</taxon>
        <taxon>Streptophyta</taxon>
        <taxon>Embryophyta</taxon>
        <taxon>Tracheophyta</taxon>
        <taxon>Spermatophyta</taxon>
        <taxon>Magnoliopsida</taxon>
        <taxon>eudicotyledons</taxon>
        <taxon>Gunneridae</taxon>
        <taxon>Pentapetalae</taxon>
        <taxon>rosids</taxon>
        <taxon>fabids</taxon>
        <taxon>Fabales</taxon>
        <taxon>Fabaceae</taxon>
        <taxon>Papilionoideae</taxon>
        <taxon>50 kb inversion clade</taxon>
        <taxon>NPAAA clade</taxon>
        <taxon>indigoferoid/millettioid clade</taxon>
        <taxon>Phaseoleae</taxon>
        <taxon>Mucuna</taxon>
    </lineage>
</organism>
<dbReference type="AlphaFoldDB" id="A0A371FVQ2"/>
<sequence length="333" mass="37737">MLTNYCINTKINKQLVPDSTLKITFPTQPTVPMTIAKHLSTIIPRMYTIPTPSVEREILNGLTPLGRILDFPRGCKCTKIFYKSPIKTCKPMEASQFPHGFKYWSLLDSLHLFLINVDSMVGNNKAKEEKLSCRQKGLLLVKGGRMLLYGLGKDVGDEMWRDKVLIEAIPTMKGIVTILVAQFLCRFETAATTSTTAMTRRSIVVQFLTGCDSSGIRLHSGSLCNICSNSSRGKLLTNFVKMNFLYTQKRINILMVGGSIGLSIRRIKGYVLRSERIRLEELREEDLALSKCKISPFLGNYNPKTYVDWELKVEQILGCFNLHDRRVMRLVTN</sequence>
<feature type="non-terminal residue" evidence="1">
    <location>
        <position position="1"/>
    </location>
</feature>
<keyword evidence="2" id="KW-1185">Reference proteome</keyword>
<evidence type="ECO:0000313" key="2">
    <source>
        <dbReference type="Proteomes" id="UP000257109"/>
    </source>
</evidence>
<gene>
    <name evidence="1" type="ORF">CR513_36821</name>
</gene>
<reference evidence="1" key="1">
    <citation type="submission" date="2018-05" db="EMBL/GenBank/DDBJ databases">
        <title>Draft genome of Mucuna pruriens seed.</title>
        <authorList>
            <person name="Nnadi N.E."/>
            <person name="Vos R."/>
            <person name="Hasami M.H."/>
            <person name="Devisetty U.K."/>
            <person name="Aguiy J.C."/>
        </authorList>
    </citation>
    <scope>NUCLEOTIDE SEQUENCE [LARGE SCALE GENOMIC DNA]</scope>
    <source>
        <strain evidence="1">JCA_2017</strain>
    </source>
</reference>
<proteinExistence type="predicted"/>
<comment type="caution">
    <text evidence="1">The sequence shown here is derived from an EMBL/GenBank/DDBJ whole genome shotgun (WGS) entry which is preliminary data.</text>
</comment>
<dbReference type="EMBL" id="QJKJ01007647">
    <property type="protein sequence ID" value="RDX82396.1"/>
    <property type="molecule type" value="Genomic_DNA"/>
</dbReference>
<accession>A0A371FVQ2</accession>
<dbReference type="Proteomes" id="UP000257109">
    <property type="component" value="Unassembled WGS sequence"/>
</dbReference>